<reference evidence="12 13" key="1">
    <citation type="journal article" date="2016" name="Nat. Commun.">
        <title>Extremotolerant tardigrade genome and improved radiotolerance of human cultured cells by tardigrade-unique protein.</title>
        <authorList>
            <person name="Hashimoto T."/>
            <person name="Horikawa D.D."/>
            <person name="Saito Y."/>
            <person name="Kuwahara H."/>
            <person name="Kozuka-Hata H."/>
            <person name="Shin-I T."/>
            <person name="Minakuchi Y."/>
            <person name="Ohishi K."/>
            <person name="Motoyama A."/>
            <person name="Aizu T."/>
            <person name="Enomoto A."/>
            <person name="Kondo K."/>
            <person name="Tanaka S."/>
            <person name="Hara Y."/>
            <person name="Koshikawa S."/>
            <person name="Sagara H."/>
            <person name="Miura T."/>
            <person name="Yokobori S."/>
            <person name="Miyagawa K."/>
            <person name="Suzuki Y."/>
            <person name="Kubo T."/>
            <person name="Oyama M."/>
            <person name="Kohara Y."/>
            <person name="Fujiyama A."/>
            <person name="Arakawa K."/>
            <person name="Katayama T."/>
            <person name="Toyoda A."/>
            <person name="Kunieda T."/>
        </authorList>
    </citation>
    <scope>NUCLEOTIDE SEQUENCE [LARGE SCALE GENOMIC DNA]</scope>
    <source>
        <strain evidence="12 13">YOKOZUNA-1</strain>
    </source>
</reference>
<proteinExistence type="inferred from homology"/>
<keyword evidence="8 11" id="KW-0472">Membrane</keyword>
<protein>
    <recommendedName>
        <fullName evidence="14">GPI transamidase component PIG-S</fullName>
    </recommendedName>
</protein>
<evidence type="ECO:0000256" key="8">
    <source>
        <dbReference type="ARBA" id="ARBA00023136"/>
    </source>
</evidence>
<evidence type="ECO:0000313" key="12">
    <source>
        <dbReference type="EMBL" id="GAV01925.1"/>
    </source>
</evidence>
<dbReference type="UniPathway" id="UPA00196"/>
<organism evidence="12 13">
    <name type="scientific">Ramazzottius varieornatus</name>
    <name type="common">Water bear</name>
    <name type="synonym">Tardigrade</name>
    <dbReference type="NCBI Taxonomy" id="947166"/>
    <lineage>
        <taxon>Eukaryota</taxon>
        <taxon>Metazoa</taxon>
        <taxon>Ecdysozoa</taxon>
        <taxon>Tardigrada</taxon>
        <taxon>Eutardigrada</taxon>
        <taxon>Parachela</taxon>
        <taxon>Hypsibioidea</taxon>
        <taxon>Ramazzottiidae</taxon>
        <taxon>Ramazzottius</taxon>
    </lineage>
</organism>
<dbReference type="AlphaFoldDB" id="A0A1D1VJW6"/>
<accession>A0A1D1VJW6</accession>
<dbReference type="GO" id="GO:0016255">
    <property type="term" value="P:attachment of GPI anchor to protein"/>
    <property type="evidence" value="ECO:0007669"/>
    <property type="project" value="InterPro"/>
</dbReference>
<evidence type="ECO:0000256" key="2">
    <source>
        <dbReference type="ARBA" id="ARBA00004687"/>
    </source>
</evidence>
<dbReference type="GO" id="GO:0006506">
    <property type="term" value="P:GPI anchor biosynthetic process"/>
    <property type="evidence" value="ECO:0007669"/>
    <property type="project" value="UniProtKB-UniPathway"/>
</dbReference>
<evidence type="ECO:0000256" key="7">
    <source>
        <dbReference type="ARBA" id="ARBA00022989"/>
    </source>
</evidence>
<evidence type="ECO:0000256" key="4">
    <source>
        <dbReference type="ARBA" id="ARBA00022502"/>
    </source>
</evidence>
<comment type="caution">
    <text evidence="12">The sequence shown here is derived from an EMBL/GenBank/DDBJ whole genome shotgun (WGS) entry which is preliminary data.</text>
</comment>
<feature type="region of interest" description="Disordered" evidence="10">
    <location>
        <begin position="1"/>
        <end position="57"/>
    </location>
</feature>
<evidence type="ECO:0008006" key="14">
    <source>
        <dbReference type="Google" id="ProtNLM"/>
    </source>
</evidence>
<evidence type="ECO:0000313" key="13">
    <source>
        <dbReference type="Proteomes" id="UP000186922"/>
    </source>
</evidence>
<feature type="transmembrane region" description="Helical" evidence="11">
    <location>
        <begin position="72"/>
        <end position="89"/>
    </location>
</feature>
<comment type="pathway">
    <text evidence="2">Glycolipid biosynthesis; glycosylphosphatidylinositol-anchor biosynthesis.</text>
</comment>
<keyword evidence="7 11" id="KW-1133">Transmembrane helix</keyword>
<evidence type="ECO:0000256" key="6">
    <source>
        <dbReference type="ARBA" id="ARBA00022824"/>
    </source>
</evidence>
<dbReference type="InterPro" id="IPR019540">
    <property type="entry name" value="PtdIno-glycan_biosynth_class_S"/>
</dbReference>
<dbReference type="OrthoDB" id="28748at2759"/>
<evidence type="ECO:0000256" key="1">
    <source>
        <dbReference type="ARBA" id="ARBA00004477"/>
    </source>
</evidence>
<sequence>MTSIRKREIKGGRRRRDSAEDGQDVARSNDEHEAEVLPSAVPSVEQRTTSPPSIPDSKPPVLPDFWDSFNTLYYFGVFLLIGVPIWWVTTTTTYSSLPHSQIAALSTFAQEKGLLRSHQLQDRTVTVVEPAQKWKTFWNLPPLTAVDIVFTLVNPSPEKLKVTWNIEESLTKHLDPVLSRFLPIANFTVSSQVVRYIDAQMAVGSDSETGKKTLTFREAAKIINSVESRLGASSSDKHVLNFIVYVPPPEQQPTTLVDADGAAVPTNAFITPRWGGVMLYTLHGAALPPSERHLVEIDVDSVTKVFLTQFFMHIGLIDTEQKYAANVDFEKDLDALLIKRMQLNVDDSISTLKSLSNLLGQMGNIAINGAVGRNIYEAVDAIKASKKSFAAKDFPGALAHSRRAWEKSEKAFYDPSLLEQLYFPEDQKFAIYVPLFLPACLPVVTSGVKWSMTFLKWRKFNQAQNTKQPLE</sequence>
<evidence type="ECO:0000256" key="11">
    <source>
        <dbReference type="SAM" id="Phobius"/>
    </source>
</evidence>
<evidence type="ECO:0000256" key="10">
    <source>
        <dbReference type="SAM" id="MobiDB-lite"/>
    </source>
</evidence>
<dbReference type="EMBL" id="BDGG01000007">
    <property type="protein sequence ID" value="GAV01925.1"/>
    <property type="molecule type" value="Genomic_DNA"/>
</dbReference>
<keyword evidence="9" id="KW-0325">Glycoprotein</keyword>
<comment type="subcellular location">
    <subcellularLocation>
        <location evidence="1">Endoplasmic reticulum membrane</location>
        <topology evidence="1">Multi-pass membrane protein</topology>
    </subcellularLocation>
</comment>
<dbReference type="GO" id="GO:0042765">
    <property type="term" value="C:GPI-anchor transamidase complex"/>
    <property type="evidence" value="ECO:0007669"/>
    <property type="project" value="InterPro"/>
</dbReference>
<gene>
    <name evidence="12" type="primary">RvY_12559-1</name>
    <name evidence="12" type="synonym">RvY_12559.1</name>
    <name evidence="12" type="ORF">RvY_12559</name>
</gene>
<evidence type="ECO:0000256" key="9">
    <source>
        <dbReference type="ARBA" id="ARBA00023180"/>
    </source>
</evidence>
<evidence type="ECO:0000256" key="3">
    <source>
        <dbReference type="ARBA" id="ARBA00005316"/>
    </source>
</evidence>
<keyword evidence="6" id="KW-0256">Endoplasmic reticulum</keyword>
<dbReference type="Proteomes" id="UP000186922">
    <property type="component" value="Unassembled WGS sequence"/>
</dbReference>
<keyword evidence="4" id="KW-0337">GPI-anchor biosynthesis</keyword>
<dbReference type="PANTHER" id="PTHR21072:SF13">
    <property type="entry name" value="GPI TRANSAMIDASE COMPONENT PIG-S"/>
    <property type="match status" value="1"/>
</dbReference>
<dbReference type="STRING" id="947166.A0A1D1VJW6"/>
<dbReference type="PANTHER" id="PTHR21072">
    <property type="entry name" value="GPI TRANSAMIDASE COMPONENT PIG-S"/>
    <property type="match status" value="1"/>
</dbReference>
<keyword evidence="5 11" id="KW-0812">Transmembrane</keyword>
<feature type="compositionally biased region" description="Basic and acidic residues" evidence="10">
    <location>
        <begin position="1"/>
        <end position="11"/>
    </location>
</feature>
<comment type="similarity">
    <text evidence="3">Belongs to the PIGS family.</text>
</comment>
<keyword evidence="13" id="KW-1185">Reference proteome</keyword>
<name>A0A1D1VJW6_RAMVA</name>
<dbReference type="Pfam" id="PF10510">
    <property type="entry name" value="PIG-S"/>
    <property type="match status" value="2"/>
</dbReference>
<evidence type="ECO:0000256" key="5">
    <source>
        <dbReference type="ARBA" id="ARBA00022692"/>
    </source>
</evidence>